<comment type="caution">
    <text evidence="1">The sequence shown here is derived from an EMBL/GenBank/DDBJ whole genome shotgun (WGS) entry which is preliminary data.</text>
</comment>
<gene>
    <name evidence="1" type="ORF">ECRASSUSDP1_LOCUS2836</name>
</gene>
<protein>
    <submittedName>
        <fullName evidence="1">Uncharacterized protein</fullName>
    </submittedName>
</protein>
<dbReference type="AlphaFoldDB" id="A0AAD1U3L5"/>
<name>A0AAD1U3L5_EUPCR</name>
<sequence>MKSYSTQTLPKTPKHPLEFLLQSIHLSGLNCFKINQSSSKSTSIKICKNSISLFPSLPLSIPPAPQSLNSYHLNHSPSYSFKCFRAHFSVRFLSFTDS</sequence>
<accession>A0AAD1U3L5</accession>
<dbReference type="EMBL" id="CAMPGE010002713">
    <property type="protein sequence ID" value="CAI2361525.1"/>
    <property type="molecule type" value="Genomic_DNA"/>
</dbReference>
<evidence type="ECO:0000313" key="1">
    <source>
        <dbReference type="EMBL" id="CAI2361525.1"/>
    </source>
</evidence>
<proteinExistence type="predicted"/>
<evidence type="ECO:0000313" key="2">
    <source>
        <dbReference type="Proteomes" id="UP001295684"/>
    </source>
</evidence>
<keyword evidence="2" id="KW-1185">Reference proteome</keyword>
<organism evidence="1 2">
    <name type="scientific">Euplotes crassus</name>
    <dbReference type="NCBI Taxonomy" id="5936"/>
    <lineage>
        <taxon>Eukaryota</taxon>
        <taxon>Sar</taxon>
        <taxon>Alveolata</taxon>
        <taxon>Ciliophora</taxon>
        <taxon>Intramacronucleata</taxon>
        <taxon>Spirotrichea</taxon>
        <taxon>Hypotrichia</taxon>
        <taxon>Euplotida</taxon>
        <taxon>Euplotidae</taxon>
        <taxon>Moneuplotes</taxon>
    </lineage>
</organism>
<dbReference type="Proteomes" id="UP001295684">
    <property type="component" value="Unassembled WGS sequence"/>
</dbReference>
<reference evidence="1" key="1">
    <citation type="submission" date="2023-07" db="EMBL/GenBank/DDBJ databases">
        <authorList>
            <consortium name="AG Swart"/>
            <person name="Singh M."/>
            <person name="Singh A."/>
            <person name="Seah K."/>
            <person name="Emmerich C."/>
        </authorList>
    </citation>
    <scope>NUCLEOTIDE SEQUENCE</scope>
    <source>
        <strain evidence="1">DP1</strain>
    </source>
</reference>